<name>A0A7X0H974_9BACT</name>
<dbReference type="PROSITE" id="PS50109">
    <property type="entry name" value="HIS_KIN"/>
    <property type="match status" value="1"/>
</dbReference>
<comment type="catalytic activity">
    <reaction evidence="1">
        <text>ATP + protein L-histidine = ADP + protein N-phospho-L-histidine.</text>
        <dbReference type="EC" id="2.7.13.3"/>
    </reaction>
</comment>
<dbReference type="AlphaFoldDB" id="A0A7X0H974"/>
<dbReference type="InterPro" id="IPR014710">
    <property type="entry name" value="RmlC-like_jellyroll"/>
</dbReference>
<dbReference type="PRINTS" id="PR00344">
    <property type="entry name" value="BCTRLSENSOR"/>
</dbReference>
<feature type="domain" description="Cyclic nucleotide-binding" evidence="3">
    <location>
        <begin position="1"/>
        <end position="102"/>
    </location>
</feature>
<evidence type="ECO:0000256" key="2">
    <source>
        <dbReference type="ARBA" id="ARBA00012438"/>
    </source>
</evidence>
<gene>
    <name evidence="5" type="ORF">HNQ40_003420</name>
</gene>
<sequence>MSNPSNTNLQDVIDRHFNEPTRTVRLATGETLLNQGDPNRRLYRVRSGLMRGHIAEDDGTLTDVLRAGPGNLVGVQSFFGNGVNSQTLTALEETELGYIERDMPIKPGEPSLERLLMPIVLGELIRRQRKALELAESERETREQLDQLQRVSALGQLAAGVAHELNNAITVLVRGTSWIAQTVQLVVDQNERVLHRAFDAGLEHGRRASAAEVRQHTTILEKKLGVSYSDARKLARTGLSEPHLASFNDLKKNVDHVVRLWELGATIHDMRLSADQAEHVVQSMRNLGSSRVRDDQPVDINETINTALKLLRGQLEHVELSADLQDLPTIRASQGKLVQVWTNLIKNGIEAMTAGGTPTRRPKISITSRATRDSVMVVIDDTGPGIPDDVLPRIFEPSFSTKTHGLNFGLGLGLSIVQRVAAECGGNITAKNTPTGARFIVQLPREVLDV</sequence>
<dbReference type="EMBL" id="JACHGY010000001">
    <property type="protein sequence ID" value="MBB6431614.1"/>
    <property type="molecule type" value="Genomic_DNA"/>
</dbReference>
<organism evidence="5 6">
    <name type="scientific">Algisphaera agarilytica</name>
    <dbReference type="NCBI Taxonomy" id="1385975"/>
    <lineage>
        <taxon>Bacteria</taxon>
        <taxon>Pseudomonadati</taxon>
        <taxon>Planctomycetota</taxon>
        <taxon>Phycisphaerae</taxon>
        <taxon>Phycisphaerales</taxon>
        <taxon>Phycisphaeraceae</taxon>
        <taxon>Algisphaera</taxon>
    </lineage>
</organism>
<dbReference type="SUPFAM" id="SSF55874">
    <property type="entry name" value="ATPase domain of HSP90 chaperone/DNA topoisomerase II/histidine kinase"/>
    <property type="match status" value="1"/>
</dbReference>
<accession>A0A7X0H974</accession>
<dbReference type="InterPro" id="IPR005467">
    <property type="entry name" value="His_kinase_dom"/>
</dbReference>
<dbReference type="PANTHER" id="PTHR43065">
    <property type="entry name" value="SENSOR HISTIDINE KINASE"/>
    <property type="match status" value="1"/>
</dbReference>
<dbReference type="Gene3D" id="2.60.120.10">
    <property type="entry name" value="Jelly Rolls"/>
    <property type="match status" value="1"/>
</dbReference>
<dbReference type="SUPFAM" id="SSF51206">
    <property type="entry name" value="cAMP-binding domain-like"/>
    <property type="match status" value="1"/>
</dbReference>
<dbReference type="InterPro" id="IPR004358">
    <property type="entry name" value="Sig_transdc_His_kin-like_C"/>
</dbReference>
<proteinExistence type="predicted"/>
<dbReference type="Pfam" id="PF00027">
    <property type="entry name" value="cNMP_binding"/>
    <property type="match status" value="1"/>
</dbReference>
<dbReference type="Proteomes" id="UP000541810">
    <property type="component" value="Unassembled WGS sequence"/>
</dbReference>
<dbReference type="Gene3D" id="3.30.565.10">
    <property type="entry name" value="Histidine kinase-like ATPase, C-terminal domain"/>
    <property type="match status" value="1"/>
</dbReference>
<dbReference type="EC" id="2.7.13.3" evidence="2"/>
<dbReference type="CDD" id="cd00075">
    <property type="entry name" value="HATPase"/>
    <property type="match status" value="1"/>
</dbReference>
<reference evidence="5 6" key="1">
    <citation type="submission" date="2020-08" db="EMBL/GenBank/DDBJ databases">
        <title>Genomic Encyclopedia of Type Strains, Phase IV (KMG-IV): sequencing the most valuable type-strain genomes for metagenomic binning, comparative biology and taxonomic classification.</title>
        <authorList>
            <person name="Goeker M."/>
        </authorList>
    </citation>
    <scope>NUCLEOTIDE SEQUENCE [LARGE SCALE GENOMIC DNA]</scope>
    <source>
        <strain evidence="5 6">DSM 103725</strain>
    </source>
</reference>
<feature type="domain" description="Histidine kinase" evidence="4">
    <location>
        <begin position="273"/>
        <end position="447"/>
    </location>
</feature>
<dbReference type="Pfam" id="PF02518">
    <property type="entry name" value="HATPase_c"/>
    <property type="match status" value="1"/>
</dbReference>
<dbReference type="SMART" id="SM00387">
    <property type="entry name" value="HATPase_c"/>
    <property type="match status" value="1"/>
</dbReference>
<dbReference type="PROSITE" id="PS50042">
    <property type="entry name" value="CNMP_BINDING_3"/>
    <property type="match status" value="1"/>
</dbReference>
<dbReference type="InterPro" id="IPR000595">
    <property type="entry name" value="cNMP-bd_dom"/>
</dbReference>
<dbReference type="InterPro" id="IPR036890">
    <property type="entry name" value="HATPase_C_sf"/>
</dbReference>
<evidence type="ECO:0000259" key="4">
    <source>
        <dbReference type="PROSITE" id="PS50109"/>
    </source>
</evidence>
<keyword evidence="5" id="KW-0808">Transferase</keyword>
<comment type="caution">
    <text evidence="5">The sequence shown here is derived from an EMBL/GenBank/DDBJ whole genome shotgun (WGS) entry which is preliminary data.</text>
</comment>
<evidence type="ECO:0000313" key="6">
    <source>
        <dbReference type="Proteomes" id="UP000541810"/>
    </source>
</evidence>
<keyword evidence="5" id="KW-0418">Kinase</keyword>
<dbReference type="Gene3D" id="1.10.287.130">
    <property type="match status" value="1"/>
</dbReference>
<dbReference type="CDD" id="cd00038">
    <property type="entry name" value="CAP_ED"/>
    <property type="match status" value="1"/>
</dbReference>
<dbReference type="PANTHER" id="PTHR43065:SF48">
    <property type="entry name" value="HISTIDINE KINASE"/>
    <property type="match status" value="1"/>
</dbReference>
<dbReference type="GO" id="GO:0004673">
    <property type="term" value="F:protein histidine kinase activity"/>
    <property type="evidence" value="ECO:0007669"/>
    <property type="project" value="UniProtKB-EC"/>
</dbReference>
<keyword evidence="6" id="KW-1185">Reference proteome</keyword>
<evidence type="ECO:0000259" key="3">
    <source>
        <dbReference type="PROSITE" id="PS50042"/>
    </source>
</evidence>
<dbReference type="RefSeq" id="WP_184679070.1">
    <property type="nucleotide sequence ID" value="NZ_JACHGY010000001.1"/>
</dbReference>
<protein>
    <recommendedName>
        <fullName evidence="2">histidine kinase</fullName>
        <ecNumber evidence="2">2.7.13.3</ecNumber>
    </recommendedName>
</protein>
<dbReference type="InterPro" id="IPR018490">
    <property type="entry name" value="cNMP-bd_dom_sf"/>
</dbReference>
<evidence type="ECO:0000256" key="1">
    <source>
        <dbReference type="ARBA" id="ARBA00000085"/>
    </source>
</evidence>
<dbReference type="InterPro" id="IPR003594">
    <property type="entry name" value="HATPase_dom"/>
</dbReference>
<evidence type="ECO:0000313" key="5">
    <source>
        <dbReference type="EMBL" id="MBB6431614.1"/>
    </source>
</evidence>